<keyword evidence="4" id="KW-1185">Reference proteome</keyword>
<dbReference type="InterPro" id="IPR029061">
    <property type="entry name" value="THDP-binding"/>
</dbReference>
<dbReference type="KEGG" id="ohi:H8790_09375"/>
<dbReference type="Pfam" id="PF02775">
    <property type="entry name" value="TPP_enzyme_C"/>
    <property type="match status" value="1"/>
</dbReference>
<dbReference type="GO" id="GO:0030976">
    <property type="term" value="F:thiamine pyrophosphate binding"/>
    <property type="evidence" value="ECO:0007669"/>
    <property type="project" value="InterPro"/>
</dbReference>
<keyword evidence="1" id="KW-0560">Oxidoreductase</keyword>
<proteinExistence type="predicted"/>
<evidence type="ECO:0000313" key="3">
    <source>
        <dbReference type="EMBL" id="QNL43679.1"/>
    </source>
</evidence>
<dbReference type="Proteomes" id="UP000515960">
    <property type="component" value="Chromosome"/>
</dbReference>
<accession>A0A7G9B298</accession>
<dbReference type="GO" id="GO:0016491">
    <property type="term" value="F:oxidoreductase activity"/>
    <property type="evidence" value="ECO:0007669"/>
    <property type="project" value="UniProtKB-KW"/>
</dbReference>
<dbReference type="InterPro" id="IPR051479">
    <property type="entry name" value="PorB-like"/>
</dbReference>
<evidence type="ECO:0000313" key="4">
    <source>
        <dbReference type="Proteomes" id="UP000515960"/>
    </source>
</evidence>
<protein>
    <submittedName>
        <fullName evidence="3">Pyruvate ferredoxin oxidoreductase</fullName>
    </submittedName>
</protein>
<dbReference type="CDD" id="cd03376">
    <property type="entry name" value="TPP_PFOR_porB_like"/>
    <property type="match status" value="1"/>
</dbReference>
<dbReference type="AlphaFoldDB" id="A0A7G9B298"/>
<dbReference type="InterPro" id="IPR011766">
    <property type="entry name" value="TPP_enzyme_TPP-bd"/>
</dbReference>
<organism evidence="3 4">
    <name type="scientific">Oscillibacter hominis</name>
    <dbReference type="NCBI Taxonomy" id="2763056"/>
    <lineage>
        <taxon>Bacteria</taxon>
        <taxon>Bacillati</taxon>
        <taxon>Bacillota</taxon>
        <taxon>Clostridia</taxon>
        <taxon>Eubacteriales</taxon>
        <taxon>Oscillospiraceae</taxon>
        <taxon>Oscillibacter</taxon>
    </lineage>
</organism>
<dbReference type="SUPFAM" id="SSF52518">
    <property type="entry name" value="Thiamin diphosphate-binding fold (THDP-binding)"/>
    <property type="match status" value="1"/>
</dbReference>
<dbReference type="PANTHER" id="PTHR42897">
    <property type="entry name" value="PYRUVATE SYNTHASE SUBUNIT PORB"/>
    <property type="match status" value="1"/>
</dbReference>
<dbReference type="Gene3D" id="3.40.50.970">
    <property type="match status" value="1"/>
</dbReference>
<gene>
    <name evidence="3" type="ORF">H8790_09375</name>
</gene>
<evidence type="ECO:0000256" key="1">
    <source>
        <dbReference type="ARBA" id="ARBA00023002"/>
    </source>
</evidence>
<feature type="domain" description="Thiamine pyrophosphate enzyme TPP-binding" evidence="2">
    <location>
        <begin position="64"/>
        <end position="218"/>
    </location>
</feature>
<dbReference type="RefSeq" id="WP_187332270.1">
    <property type="nucleotide sequence ID" value="NZ_CP060490.1"/>
</dbReference>
<keyword evidence="3" id="KW-0670">Pyruvate</keyword>
<evidence type="ECO:0000259" key="2">
    <source>
        <dbReference type="Pfam" id="PF02775"/>
    </source>
</evidence>
<dbReference type="EMBL" id="CP060490">
    <property type="protein sequence ID" value="QNL43679.1"/>
    <property type="molecule type" value="Genomic_DNA"/>
</dbReference>
<dbReference type="PANTHER" id="PTHR42897:SF2">
    <property type="entry name" value="PYRUVATE SYNTHASE SUBUNIT PORB"/>
    <property type="match status" value="1"/>
</dbReference>
<sequence>MAYNLKELAGRPERFAPGQRMCAGCGSPIAMRAVLRALHPEDKAVITMATSCLEVSSLIYPYSAWEDSIIHAAFENASAVTSGAQAAYTAMKKKGKLDETYKFITFGGDGGTYDIGFQSLSGAMERGTDMVYVCYDNEAYMNTGIQRSSSTPKYAETTTTAVGSESNGKVQTKKDLTRVLAAHNIPYVAQTTFLGNLKDLHEKAERAIYTKGPAFLNVMAPCPRGWRYDAPDIMKVCKAAVESCVWPLFEVVEGQWKLNYRPKEKLPVEEYLKLQGRFRHLFKPGRESLIAEIQADVDRRWEELLKLCGE</sequence>
<name>A0A7G9B298_9FIRM</name>
<reference evidence="3 4" key="1">
    <citation type="submission" date="2020-08" db="EMBL/GenBank/DDBJ databases">
        <authorList>
            <person name="Liu C."/>
            <person name="Sun Q."/>
        </authorList>
    </citation>
    <scope>NUCLEOTIDE SEQUENCE [LARGE SCALE GENOMIC DNA]</scope>
    <source>
        <strain evidence="3 4">NSJ-62</strain>
    </source>
</reference>